<reference evidence="1 2" key="1">
    <citation type="submission" date="2021-02" db="EMBL/GenBank/DDBJ databases">
        <title>Leishmania (Mundinia) enrietti genome sequencing and assembly.</title>
        <authorList>
            <person name="Almutairi H."/>
            <person name="Gatherer D."/>
        </authorList>
    </citation>
    <scope>NUCLEOTIDE SEQUENCE [LARGE SCALE GENOMIC DNA]</scope>
    <source>
        <strain evidence="1">CUR178</strain>
    </source>
</reference>
<dbReference type="Proteomes" id="UP000674179">
    <property type="component" value="Chromosome 27"/>
</dbReference>
<dbReference type="KEGG" id="lenr:94170976"/>
<comment type="caution">
    <text evidence="1">The sequence shown here is derived from an EMBL/GenBank/DDBJ whole genome shotgun (WGS) entry which is preliminary data.</text>
</comment>
<evidence type="ECO:0000313" key="1">
    <source>
        <dbReference type="EMBL" id="KAG5476021.1"/>
    </source>
</evidence>
<protein>
    <submittedName>
        <fullName evidence="1">Uncharacterized protein</fullName>
    </submittedName>
</protein>
<evidence type="ECO:0000313" key="2">
    <source>
        <dbReference type="Proteomes" id="UP000674179"/>
    </source>
</evidence>
<dbReference type="AlphaFoldDB" id="A0A836HDY7"/>
<dbReference type="EMBL" id="JAFHKP010000027">
    <property type="protein sequence ID" value="KAG5476021.1"/>
    <property type="molecule type" value="Genomic_DNA"/>
</dbReference>
<proteinExistence type="predicted"/>
<accession>A0A836HDY7</accession>
<gene>
    <name evidence="1" type="ORF">CUR178_03737</name>
</gene>
<organism evidence="1 2">
    <name type="scientific">Leishmania enriettii</name>
    <dbReference type="NCBI Taxonomy" id="5663"/>
    <lineage>
        <taxon>Eukaryota</taxon>
        <taxon>Discoba</taxon>
        <taxon>Euglenozoa</taxon>
        <taxon>Kinetoplastea</taxon>
        <taxon>Metakinetoplastina</taxon>
        <taxon>Trypanosomatida</taxon>
        <taxon>Trypanosomatidae</taxon>
        <taxon>Leishmaniinae</taxon>
        <taxon>Leishmania</taxon>
    </lineage>
</organism>
<keyword evidence="2" id="KW-1185">Reference proteome</keyword>
<dbReference type="RefSeq" id="XP_067692032.1">
    <property type="nucleotide sequence ID" value="XM_067835466.1"/>
</dbReference>
<dbReference type="GeneID" id="94170976"/>
<sequence>MTSARYARQRAASRASSRMYRCIGYISQAMHRYIRRGEARTNISISGVCEMNTDSAVGDGRLVQAGVISRLFWSSLLPFRVSTASARFPFRVAWEEKDVLA</sequence>
<name>A0A836HDY7_LEIEN</name>